<evidence type="ECO:0000256" key="1">
    <source>
        <dbReference type="ARBA" id="ARBA00009481"/>
    </source>
</evidence>
<name>A6JEX8_RAT</name>
<evidence type="ECO:0000256" key="2">
    <source>
        <dbReference type="ARBA" id="ARBA00022676"/>
    </source>
</evidence>
<dbReference type="PANTHER" id="PTHR13615">
    <property type="entry name" value="GLYCOSYLTRANSFERASE-LIKE 1"/>
    <property type="match status" value="1"/>
</dbReference>
<dbReference type="PANTHER" id="PTHR13615:SF3">
    <property type="entry name" value="GLYCOSYLTRANSFERASE-LIKE DOMAIN-CONTAINING PROTEIN 1"/>
    <property type="match status" value="1"/>
</dbReference>
<dbReference type="Pfam" id="PF12038">
    <property type="entry name" value="QTMAN_N"/>
    <property type="match status" value="1"/>
</dbReference>
<proteinExistence type="inferred from homology"/>
<evidence type="ECO:0000256" key="7">
    <source>
        <dbReference type="ARBA" id="ARBA00045402"/>
    </source>
</evidence>
<evidence type="ECO:0000256" key="4">
    <source>
        <dbReference type="ARBA" id="ARBA00044517"/>
    </source>
</evidence>
<sequence>MSILIIEAFYGGSHRQLVELLREEVDDCVLYTLPAKKWHWRARTAALYFSQSVPSSEHYRYLLETSAPKQKEVTGTGFTFPSQFNQKWTDNMNVHFMLQKDRKTVPSK</sequence>
<protein>
    <recommendedName>
        <fullName evidence="5">tRNA-queuosine alpha-mannosyltransferase</fullName>
        <ecNumber evidence="4">2.4.1.110</ecNumber>
    </recommendedName>
    <alternativeName>
        <fullName evidence="6">Glycosyltransferase-like domain-containing protein 1</fullName>
    </alternativeName>
</protein>
<keyword evidence="2" id="KW-0328">Glycosyltransferase</keyword>
<comment type="function">
    <text evidence="7">Glycosyltransferase that specifically catalyzes mannosylation of cytoplasmic tRNA(Asp) modified with queuosine at position 34 (queuosine(34)). Mannosylates the cyclopentene moiety of queuosine(34) in tRNA(Asp) to form mannosyl-queuosine(34). Mannosylation of queuosine(34) in tRNA(Asp) is required to slow-down elongation at cognate codons, GAC and GAU, thereby regulating protein translation.</text>
</comment>
<dbReference type="InterPro" id="IPR051862">
    <property type="entry name" value="GT-like_domain_containing_1"/>
</dbReference>
<feature type="domain" description="tRNA-queuosine alpha-mannosyltransferase N-terminal" evidence="9">
    <location>
        <begin position="2"/>
        <end position="66"/>
    </location>
</feature>
<dbReference type="AlphaFoldDB" id="A6JEX8"/>
<reference evidence="10 11" key="1">
    <citation type="submission" date="2005-09" db="EMBL/GenBank/DDBJ databases">
        <authorList>
            <person name="Mural R.J."/>
            <person name="Li P.W."/>
            <person name="Adams M.D."/>
            <person name="Amanatides P.G."/>
            <person name="Baden-Tillson H."/>
            <person name="Barnstead M."/>
            <person name="Chin S.H."/>
            <person name="Dew I."/>
            <person name="Evans C.A."/>
            <person name="Ferriera S."/>
            <person name="Flanigan M."/>
            <person name="Fosler C."/>
            <person name="Glodek A."/>
            <person name="Gu Z."/>
            <person name="Holt R.A."/>
            <person name="Jennings D."/>
            <person name="Kraft C.L."/>
            <person name="Lu F."/>
            <person name="Nguyen T."/>
            <person name="Nusskern D.R."/>
            <person name="Pfannkoch C.M."/>
            <person name="Sitter C."/>
            <person name="Sutton G.G."/>
            <person name="Venter J.C."/>
            <person name="Wang Z."/>
            <person name="Woodage T."/>
            <person name="Zheng X.H."/>
            <person name="Zhong F."/>
        </authorList>
    </citation>
    <scope>NUCLEOTIDE SEQUENCE [LARGE SCALE GENOMIC DNA]</scope>
    <source>
        <strain>BN</strain>
        <strain evidence="11">Sprague-Dawley</strain>
    </source>
</reference>
<keyword evidence="3 10" id="KW-0808">Transferase</keyword>
<comment type="similarity">
    <text evidence="1">Belongs to the glycosyltransferase group 1 family. Glycosyltransferase 4 subfamily.</text>
</comment>
<dbReference type="InterPro" id="IPR022701">
    <property type="entry name" value="QTMAN_N"/>
</dbReference>
<organism evidence="10 11">
    <name type="scientific">Rattus norvegicus</name>
    <name type="common">Rat</name>
    <dbReference type="NCBI Taxonomy" id="10116"/>
    <lineage>
        <taxon>Eukaryota</taxon>
        <taxon>Metazoa</taxon>
        <taxon>Chordata</taxon>
        <taxon>Craniata</taxon>
        <taxon>Vertebrata</taxon>
        <taxon>Euteleostomi</taxon>
        <taxon>Mammalia</taxon>
        <taxon>Eutheria</taxon>
        <taxon>Euarchontoglires</taxon>
        <taxon>Glires</taxon>
        <taxon>Rodentia</taxon>
        <taxon>Myomorpha</taxon>
        <taxon>Muroidea</taxon>
        <taxon>Muridae</taxon>
        <taxon>Murinae</taxon>
        <taxon>Rattus</taxon>
    </lineage>
</organism>
<evidence type="ECO:0000313" key="10">
    <source>
        <dbReference type="EMBL" id="EDM00482.1"/>
    </source>
</evidence>
<evidence type="ECO:0000256" key="5">
    <source>
        <dbReference type="ARBA" id="ARBA00044539"/>
    </source>
</evidence>
<evidence type="ECO:0000256" key="6">
    <source>
        <dbReference type="ARBA" id="ARBA00044567"/>
    </source>
</evidence>
<evidence type="ECO:0000256" key="8">
    <source>
        <dbReference type="ARBA" id="ARBA00048439"/>
    </source>
</evidence>
<gene>
    <name evidence="10" type="primary">LOC362129</name>
    <name evidence="10" type="ORF">rCG_37786</name>
</gene>
<accession>A6JEX8</accession>
<evidence type="ECO:0000259" key="9">
    <source>
        <dbReference type="Pfam" id="PF12038"/>
    </source>
</evidence>
<comment type="catalytic activity">
    <reaction evidence="8">
        <text>queuosine(34) in tRNA(Asp) + GDP-alpha-D-mannose = O-4''-alpha-D-mannosylqueuosine(34) in tRNA(Asp) + GDP + H(+)</text>
        <dbReference type="Rhea" id="RHEA:12885"/>
        <dbReference type="Rhea" id="RHEA-COMP:18572"/>
        <dbReference type="Rhea" id="RHEA-COMP:18581"/>
        <dbReference type="ChEBI" id="CHEBI:15378"/>
        <dbReference type="ChEBI" id="CHEBI:57527"/>
        <dbReference type="ChEBI" id="CHEBI:58189"/>
        <dbReference type="ChEBI" id="CHEBI:194431"/>
        <dbReference type="ChEBI" id="CHEBI:194442"/>
        <dbReference type="EC" id="2.4.1.110"/>
    </reaction>
    <physiologicalReaction direction="left-to-right" evidence="8">
        <dbReference type="Rhea" id="RHEA:12886"/>
    </physiologicalReaction>
</comment>
<evidence type="ECO:0000256" key="3">
    <source>
        <dbReference type="ARBA" id="ARBA00022679"/>
    </source>
</evidence>
<dbReference type="EMBL" id="CH473983">
    <property type="protein sequence ID" value="EDM00482.1"/>
    <property type="molecule type" value="Genomic_DNA"/>
</dbReference>
<evidence type="ECO:0000313" key="11">
    <source>
        <dbReference type="Proteomes" id="UP000234681"/>
    </source>
</evidence>
<dbReference type="GO" id="GO:0016438">
    <property type="term" value="F:tRNA-queuosine(34) beta-mannosyltransferase activity"/>
    <property type="evidence" value="ECO:0007669"/>
    <property type="project" value="UniProtKB-EC"/>
</dbReference>
<dbReference type="EC" id="2.4.1.110" evidence="4"/>
<dbReference type="Proteomes" id="UP000234681">
    <property type="component" value="Chromosome 3"/>
</dbReference>